<gene>
    <name evidence="1" type="ORF">ABEB36_003673</name>
</gene>
<dbReference type="AlphaFoldDB" id="A0ABD1F3C9"/>
<proteinExistence type="predicted"/>
<organism evidence="1 2">
    <name type="scientific">Hypothenemus hampei</name>
    <name type="common">Coffee berry borer</name>
    <dbReference type="NCBI Taxonomy" id="57062"/>
    <lineage>
        <taxon>Eukaryota</taxon>
        <taxon>Metazoa</taxon>
        <taxon>Ecdysozoa</taxon>
        <taxon>Arthropoda</taxon>
        <taxon>Hexapoda</taxon>
        <taxon>Insecta</taxon>
        <taxon>Pterygota</taxon>
        <taxon>Neoptera</taxon>
        <taxon>Endopterygota</taxon>
        <taxon>Coleoptera</taxon>
        <taxon>Polyphaga</taxon>
        <taxon>Cucujiformia</taxon>
        <taxon>Curculionidae</taxon>
        <taxon>Scolytinae</taxon>
        <taxon>Hypothenemus</taxon>
    </lineage>
</organism>
<dbReference type="Proteomes" id="UP001566132">
    <property type="component" value="Unassembled WGS sequence"/>
</dbReference>
<reference evidence="1 2" key="1">
    <citation type="submission" date="2024-05" db="EMBL/GenBank/DDBJ databases">
        <title>Genetic variation in Jamaican populations of the coffee berry borer (Hypothenemus hampei).</title>
        <authorList>
            <person name="Errbii M."/>
            <person name="Myrie A."/>
        </authorList>
    </citation>
    <scope>NUCLEOTIDE SEQUENCE [LARGE SCALE GENOMIC DNA]</scope>
    <source>
        <strain evidence="1">JA-Hopewell-2020-01-JO</strain>
        <tissue evidence="1">Whole body</tissue>
    </source>
</reference>
<evidence type="ECO:0000313" key="2">
    <source>
        <dbReference type="Proteomes" id="UP001566132"/>
    </source>
</evidence>
<evidence type="ECO:0000313" key="1">
    <source>
        <dbReference type="EMBL" id="KAL1508841.1"/>
    </source>
</evidence>
<sequence>MKLYQFLSITENRPKGPINNDVLYRVDYGALQAPSLMTYQVRPCTCGLKRHRPKPGADPGLTCLTGWDPLVRLNQNQSSITYDYNIHSWSTDSDEGEILVHTQKFFTGSLCVLNCRHHYSPSKNKCFC</sequence>
<name>A0ABD1F3C9_HYPHA</name>
<comment type="caution">
    <text evidence="1">The sequence shown here is derived from an EMBL/GenBank/DDBJ whole genome shotgun (WGS) entry which is preliminary data.</text>
</comment>
<accession>A0ABD1F3C9</accession>
<dbReference type="EMBL" id="JBDJPC010000003">
    <property type="protein sequence ID" value="KAL1508841.1"/>
    <property type="molecule type" value="Genomic_DNA"/>
</dbReference>
<keyword evidence="2" id="KW-1185">Reference proteome</keyword>
<protein>
    <submittedName>
        <fullName evidence="1">Uncharacterized protein</fullName>
    </submittedName>
</protein>